<dbReference type="Pfam" id="PF01363">
    <property type="entry name" value="FYVE"/>
    <property type="match status" value="1"/>
</dbReference>
<feature type="compositionally biased region" description="Polar residues" evidence="11">
    <location>
        <begin position="616"/>
        <end position="650"/>
    </location>
</feature>
<feature type="region of interest" description="Disordered" evidence="11">
    <location>
        <begin position="348"/>
        <end position="376"/>
    </location>
</feature>
<keyword evidence="8" id="KW-0862">Zinc</keyword>
<evidence type="ECO:0000256" key="9">
    <source>
        <dbReference type="ARBA" id="ARBA00023136"/>
    </source>
</evidence>
<feature type="compositionally biased region" description="Polar residues" evidence="11">
    <location>
        <begin position="543"/>
        <end position="572"/>
    </location>
</feature>
<proteinExistence type="inferred from homology"/>
<dbReference type="Gene3D" id="1.20.5.1940">
    <property type="match status" value="1"/>
</dbReference>
<keyword evidence="15" id="KW-1185">Reference proteome</keyword>
<keyword evidence="5" id="KW-0677">Repeat</keyword>
<dbReference type="InterPro" id="IPR011011">
    <property type="entry name" value="Znf_FYVE_PHD"/>
</dbReference>
<dbReference type="Gene3D" id="6.10.140.100">
    <property type="match status" value="1"/>
</dbReference>
<feature type="region of interest" description="Disordered" evidence="11">
    <location>
        <begin position="237"/>
        <end position="280"/>
    </location>
</feature>
<feature type="compositionally biased region" description="Polar residues" evidence="11">
    <location>
        <begin position="524"/>
        <end position="533"/>
    </location>
</feature>
<dbReference type="InterPro" id="IPR008942">
    <property type="entry name" value="ENTH_VHS"/>
</dbReference>
<keyword evidence="9" id="KW-0472">Membrane</keyword>
<feature type="non-terminal residue" evidence="14">
    <location>
        <position position="697"/>
    </location>
</feature>
<feature type="domain" description="VHS" evidence="13">
    <location>
        <begin position="20"/>
        <end position="150"/>
    </location>
</feature>
<dbReference type="Gene3D" id="3.30.40.10">
    <property type="entry name" value="Zinc/RING finger domain, C3HC4 (zinc finger)"/>
    <property type="match status" value="1"/>
</dbReference>
<feature type="compositionally biased region" description="Pro residues" evidence="11">
    <location>
        <begin position="605"/>
        <end position="614"/>
    </location>
</feature>
<dbReference type="PIRSF" id="PIRSF036956">
    <property type="entry name" value="Hrs_Vps27"/>
    <property type="match status" value="1"/>
</dbReference>
<feature type="compositionally biased region" description="Polar residues" evidence="11">
    <location>
        <begin position="683"/>
        <end position="697"/>
    </location>
</feature>
<evidence type="ECO:0000256" key="2">
    <source>
        <dbReference type="ARBA" id="ARBA00008597"/>
    </source>
</evidence>
<dbReference type="SUPFAM" id="SSF57903">
    <property type="entry name" value="FYVE/PHD zinc finger"/>
    <property type="match status" value="1"/>
</dbReference>
<evidence type="ECO:0000256" key="3">
    <source>
        <dbReference type="ARBA" id="ARBA00017753"/>
    </source>
</evidence>
<dbReference type="InterPro" id="IPR003903">
    <property type="entry name" value="UIM_dom"/>
</dbReference>
<dbReference type="Pfam" id="PF21356">
    <property type="entry name" value="Vps27_GAT-like"/>
    <property type="match status" value="1"/>
</dbReference>
<comment type="caution">
    <text evidence="14">The sequence shown here is derived from an EMBL/GenBank/DDBJ whole genome shotgun (WGS) entry which is preliminary data.</text>
</comment>
<dbReference type="EMBL" id="JASJQH010007023">
    <property type="protein sequence ID" value="KAK9720179.1"/>
    <property type="molecule type" value="Genomic_DNA"/>
</dbReference>
<feature type="region of interest" description="Disordered" evidence="11">
    <location>
        <begin position="297"/>
        <end position="325"/>
    </location>
</feature>
<dbReference type="Pfam" id="PF02809">
    <property type="entry name" value="UIM"/>
    <property type="match status" value="2"/>
</dbReference>
<feature type="compositionally biased region" description="Low complexity" evidence="11">
    <location>
        <begin position="651"/>
        <end position="682"/>
    </location>
</feature>
<evidence type="ECO:0000259" key="12">
    <source>
        <dbReference type="PROSITE" id="PS50178"/>
    </source>
</evidence>
<evidence type="ECO:0000256" key="6">
    <source>
        <dbReference type="ARBA" id="ARBA00022753"/>
    </source>
</evidence>
<dbReference type="InterPro" id="IPR013083">
    <property type="entry name" value="Znf_RING/FYVE/PHD"/>
</dbReference>
<dbReference type="SUPFAM" id="SSF48464">
    <property type="entry name" value="ENTH/VHS domain"/>
    <property type="match status" value="1"/>
</dbReference>
<feature type="region of interest" description="Disordered" evidence="11">
    <location>
        <begin position="514"/>
        <end position="697"/>
    </location>
</feature>
<organism evidence="14 15">
    <name type="scientific">Basidiobolus ranarum</name>
    <dbReference type="NCBI Taxonomy" id="34480"/>
    <lineage>
        <taxon>Eukaryota</taxon>
        <taxon>Fungi</taxon>
        <taxon>Fungi incertae sedis</taxon>
        <taxon>Zoopagomycota</taxon>
        <taxon>Entomophthoromycotina</taxon>
        <taxon>Basidiobolomycetes</taxon>
        <taxon>Basidiobolales</taxon>
        <taxon>Basidiobolaceae</taxon>
        <taxon>Basidiobolus</taxon>
    </lineage>
</organism>
<evidence type="ECO:0000256" key="11">
    <source>
        <dbReference type="SAM" id="MobiDB-lite"/>
    </source>
</evidence>
<gene>
    <name evidence="14" type="primary">VPS27_1</name>
    <name evidence="14" type="ORF">K7432_004330</name>
</gene>
<accession>A0ABR2W4S2</accession>
<feature type="compositionally biased region" description="Polar residues" evidence="11">
    <location>
        <begin position="589"/>
        <end position="603"/>
    </location>
</feature>
<evidence type="ECO:0000256" key="1">
    <source>
        <dbReference type="ARBA" id="ARBA00004125"/>
    </source>
</evidence>
<dbReference type="PROSITE" id="PS50330">
    <property type="entry name" value="UIM"/>
    <property type="match status" value="1"/>
</dbReference>
<comment type="subcellular location">
    <subcellularLocation>
        <location evidence="1">Endosome membrane</location>
        <topology evidence="1">Peripheral membrane protein</topology>
        <orientation evidence="1">Cytoplasmic side</orientation>
    </subcellularLocation>
</comment>
<feature type="region of interest" description="Disordered" evidence="11">
    <location>
        <begin position="464"/>
        <end position="483"/>
    </location>
</feature>
<feature type="compositionally biased region" description="Low complexity" evidence="11">
    <location>
        <begin position="576"/>
        <end position="588"/>
    </location>
</feature>
<dbReference type="Proteomes" id="UP001479436">
    <property type="component" value="Unassembled WGS sequence"/>
</dbReference>
<keyword evidence="7 10" id="KW-0863">Zinc-finger</keyword>
<feature type="compositionally biased region" description="Polar residues" evidence="11">
    <location>
        <begin position="348"/>
        <end position="369"/>
    </location>
</feature>
<reference evidence="14 15" key="1">
    <citation type="submission" date="2023-04" db="EMBL/GenBank/DDBJ databases">
        <title>Genome of Basidiobolus ranarum AG-B5.</title>
        <authorList>
            <person name="Stajich J.E."/>
            <person name="Carter-House D."/>
            <person name="Gryganskyi A."/>
        </authorList>
    </citation>
    <scope>NUCLEOTIDE SEQUENCE [LARGE SCALE GENOMIC DNA]</scope>
    <source>
        <strain evidence="14 15">AG-B5</strain>
    </source>
</reference>
<dbReference type="SMART" id="SM00064">
    <property type="entry name" value="FYVE"/>
    <property type="match status" value="1"/>
</dbReference>
<feature type="compositionally biased region" description="Polar residues" evidence="11">
    <location>
        <begin position="464"/>
        <end position="480"/>
    </location>
</feature>
<comment type="similarity">
    <text evidence="2">Belongs to the VPS27 family.</text>
</comment>
<keyword evidence="4" id="KW-0479">Metal-binding</keyword>
<dbReference type="PANTHER" id="PTHR47794">
    <property type="entry name" value="VACUOLAR PROTEIN SORTING-ASSOCIATED PROTEIN 27"/>
    <property type="match status" value="1"/>
</dbReference>
<protein>
    <recommendedName>
        <fullName evidence="3">Vacuolar protein sorting-associated protein 27</fullName>
    </recommendedName>
</protein>
<dbReference type="InterPro" id="IPR017073">
    <property type="entry name" value="HGS/VPS27"/>
</dbReference>
<evidence type="ECO:0000256" key="10">
    <source>
        <dbReference type="PROSITE-ProRule" id="PRU00091"/>
    </source>
</evidence>
<evidence type="ECO:0000313" key="14">
    <source>
        <dbReference type="EMBL" id="KAK9720179.1"/>
    </source>
</evidence>
<feature type="domain" description="FYVE-type" evidence="12">
    <location>
        <begin position="168"/>
        <end position="228"/>
    </location>
</feature>
<evidence type="ECO:0000256" key="4">
    <source>
        <dbReference type="ARBA" id="ARBA00022723"/>
    </source>
</evidence>
<dbReference type="InterPro" id="IPR000306">
    <property type="entry name" value="Znf_FYVE"/>
</dbReference>
<evidence type="ECO:0000313" key="15">
    <source>
        <dbReference type="Proteomes" id="UP001479436"/>
    </source>
</evidence>
<dbReference type="CDD" id="cd15735">
    <property type="entry name" value="FYVE_spVPS27p_like"/>
    <property type="match status" value="1"/>
</dbReference>
<name>A0ABR2W4S2_9FUNG</name>
<dbReference type="SMART" id="SM00726">
    <property type="entry name" value="UIM"/>
    <property type="match status" value="2"/>
</dbReference>
<dbReference type="InterPro" id="IPR017455">
    <property type="entry name" value="Znf_FYVE-rel"/>
</dbReference>
<dbReference type="Pfam" id="PF00790">
    <property type="entry name" value="VHS"/>
    <property type="match status" value="1"/>
</dbReference>
<dbReference type="InterPro" id="IPR049425">
    <property type="entry name" value="Vps27_GAT-like"/>
</dbReference>
<sequence>MVSIFFGTNPLDELVEKATSEAIPNGEEDIALNFDICDKIKSKKVPAKDAVRSLTKRLNHNNPNVQLLALKLTDACVKNGGKHFLVEIASREFMDNLVSMLKNPVGVNRDVKSKILELIKAWADAFQSQSELSYVQQVYRQLEAEGFSFPKDSKVNPNLFDTATAPEWSDSDVCMRCRTPFTMTNRKHHCRNCGQTFCQQCSSNNMPLPHFGIHEDVRVCHGCYPKLKKVVNLTPSSFQDPSSVNSPDNAKSLTPQTSKVTATTGTSNNNSTANVDDEDDDLKRAIELSIKEAENRSGYSGYAPASQVKPQEDIKSKPVVKEEEEDPELAAAIAASLRETHISQTWSNLDNPHQASYENTYPELNSQSKKVAPPSNDLSKLEQENIEMFITLISRIQQSGDDLARDPHIQVGLYGQVAALQPKLVKDLESSIQKHRDFVQLNEKITTAVKLYDRLLEERLSGIHTMQSPQGNTNRYQPSHAQAYPSLPTASQAYPQVPSYLDYNNHSSLPATSYEESVPKFERQSSYNHSQQYGAMYPPTHASPAQNNFYPDNSVSPGNPTQNGYVGTSDPRNQAYPNTTNNNYPDTNGQPDYSTGYFPQQSAPTPLPNNPPQPAYASQPTNYPQPSTNLPVNHSHQPSSAPNYQQIQPEQNQYPPSTPSYQQPLPEQPQQPSNPGYQQQQQYFTNSVANTYPQLEQ</sequence>
<dbReference type="CDD" id="cd16979">
    <property type="entry name" value="VHS_Vps27"/>
    <property type="match status" value="1"/>
</dbReference>
<evidence type="ECO:0000256" key="8">
    <source>
        <dbReference type="ARBA" id="ARBA00022833"/>
    </source>
</evidence>
<evidence type="ECO:0000256" key="5">
    <source>
        <dbReference type="ARBA" id="ARBA00022737"/>
    </source>
</evidence>
<dbReference type="PROSITE" id="PS50178">
    <property type="entry name" value="ZF_FYVE"/>
    <property type="match status" value="1"/>
</dbReference>
<keyword evidence="6" id="KW-0967">Endosome</keyword>
<feature type="compositionally biased region" description="Basic and acidic residues" evidence="11">
    <location>
        <begin position="310"/>
        <end position="321"/>
    </location>
</feature>
<dbReference type="InterPro" id="IPR002014">
    <property type="entry name" value="VHS_dom"/>
</dbReference>
<dbReference type="SMART" id="SM00288">
    <property type="entry name" value="VHS"/>
    <property type="match status" value="1"/>
</dbReference>
<dbReference type="PROSITE" id="PS50179">
    <property type="entry name" value="VHS"/>
    <property type="match status" value="1"/>
</dbReference>
<feature type="compositionally biased region" description="Low complexity" evidence="11">
    <location>
        <begin position="261"/>
        <end position="274"/>
    </location>
</feature>
<dbReference type="PANTHER" id="PTHR47794:SF1">
    <property type="entry name" value="VACUOLAR PROTEIN SORTING-ASSOCIATED PROTEIN 27"/>
    <property type="match status" value="1"/>
</dbReference>
<evidence type="ECO:0000256" key="7">
    <source>
        <dbReference type="ARBA" id="ARBA00022771"/>
    </source>
</evidence>
<feature type="compositionally biased region" description="Polar residues" evidence="11">
    <location>
        <begin position="237"/>
        <end position="260"/>
    </location>
</feature>
<evidence type="ECO:0000259" key="13">
    <source>
        <dbReference type="PROSITE" id="PS50179"/>
    </source>
</evidence>
<dbReference type="Gene3D" id="1.25.40.90">
    <property type="match status" value="1"/>
</dbReference>